<dbReference type="Proteomes" id="UP000638560">
    <property type="component" value="Unassembled WGS sequence"/>
</dbReference>
<dbReference type="NCBIfam" id="TIGR04186">
    <property type="entry name" value="GRASP_targ"/>
    <property type="match status" value="1"/>
</dbReference>
<dbReference type="InterPro" id="IPR026496">
    <property type="entry name" value="GRASP_targ"/>
</dbReference>
<protein>
    <submittedName>
        <fullName evidence="2">ATP-grasp-modified RiPP</fullName>
    </submittedName>
</protein>
<feature type="region of interest" description="Disordered" evidence="1">
    <location>
        <begin position="56"/>
        <end position="97"/>
    </location>
</feature>
<reference evidence="2 3" key="1">
    <citation type="submission" date="2020-11" db="EMBL/GenBank/DDBJ databases">
        <title>A novel isolate from a Black sea contaminated sediment with potential to produce alkanes: Plantactinospora alkalitolerans sp. nov.</title>
        <authorList>
            <person name="Carro L."/>
            <person name="Veyisoglu A."/>
            <person name="Guven K."/>
            <person name="Schumann P."/>
            <person name="Klenk H.-P."/>
            <person name="Sahin N."/>
        </authorList>
    </citation>
    <scope>NUCLEOTIDE SEQUENCE [LARGE SCALE GENOMIC DNA]</scope>
    <source>
        <strain evidence="2 3">S1510</strain>
    </source>
</reference>
<gene>
    <name evidence="2" type="primary">tgmA</name>
    <name evidence="2" type="ORF">I0C86_40970</name>
</gene>
<dbReference type="RefSeq" id="WP_196206681.1">
    <property type="nucleotide sequence ID" value="NZ_JADPUN010000422.1"/>
</dbReference>
<comment type="caution">
    <text evidence="2">The sequence shown here is derived from an EMBL/GenBank/DDBJ whole genome shotgun (WGS) entry which is preliminary data.</text>
</comment>
<keyword evidence="3" id="KW-1185">Reference proteome</keyword>
<proteinExistence type="predicted"/>
<dbReference type="EMBL" id="JADPUN010000422">
    <property type="protein sequence ID" value="MBF9135224.1"/>
    <property type="molecule type" value="Genomic_DNA"/>
</dbReference>
<accession>A0ABS0HA71</accession>
<sequence length="97" mass="10406">MPTLTNPAPVQPADTVETGRVTADRPFGLTLSRPSTLGGELNLTDVVYDPAAQMLTGRNGEPFASKKGPSQGSVNTPYKTTHDHSSWQDSKKDTYSD</sequence>
<evidence type="ECO:0000256" key="1">
    <source>
        <dbReference type="SAM" id="MobiDB-lite"/>
    </source>
</evidence>
<organism evidence="2 3">
    <name type="scientific">Plantactinospora alkalitolerans</name>
    <dbReference type="NCBI Taxonomy" id="2789879"/>
    <lineage>
        <taxon>Bacteria</taxon>
        <taxon>Bacillati</taxon>
        <taxon>Actinomycetota</taxon>
        <taxon>Actinomycetes</taxon>
        <taxon>Micromonosporales</taxon>
        <taxon>Micromonosporaceae</taxon>
        <taxon>Plantactinospora</taxon>
    </lineage>
</organism>
<feature type="compositionally biased region" description="Basic and acidic residues" evidence="1">
    <location>
        <begin position="80"/>
        <end position="97"/>
    </location>
</feature>
<name>A0ABS0HA71_9ACTN</name>
<evidence type="ECO:0000313" key="2">
    <source>
        <dbReference type="EMBL" id="MBF9135224.1"/>
    </source>
</evidence>
<feature type="region of interest" description="Disordered" evidence="1">
    <location>
        <begin position="1"/>
        <end position="27"/>
    </location>
</feature>
<evidence type="ECO:0000313" key="3">
    <source>
        <dbReference type="Proteomes" id="UP000638560"/>
    </source>
</evidence>
<feature type="compositionally biased region" description="Polar residues" evidence="1">
    <location>
        <begin position="68"/>
        <end position="79"/>
    </location>
</feature>